<keyword evidence="4" id="KW-1185">Reference proteome</keyword>
<keyword evidence="1" id="KW-0732">Signal</keyword>
<protein>
    <recommendedName>
        <fullName evidence="2">Outer membrane protein beta-barrel domain-containing protein</fullName>
    </recommendedName>
</protein>
<reference evidence="3 4" key="1">
    <citation type="submission" date="2019-02" db="EMBL/GenBank/DDBJ databases">
        <title>Deep-cultivation of Planctomycetes and their phenomic and genomic characterization uncovers novel biology.</title>
        <authorList>
            <person name="Wiegand S."/>
            <person name="Jogler M."/>
            <person name="Boedeker C."/>
            <person name="Pinto D."/>
            <person name="Vollmers J."/>
            <person name="Rivas-Marin E."/>
            <person name="Kohn T."/>
            <person name="Peeters S.H."/>
            <person name="Heuer A."/>
            <person name="Rast P."/>
            <person name="Oberbeckmann S."/>
            <person name="Bunk B."/>
            <person name="Jeske O."/>
            <person name="Meyerdierks A."/>
            <person name="Storesund J.E."/>
            <person name="Kallscheuer N."/>
            <person name="Luecker S."/>
            <person name="Lage O.M."/>
            <person name="Pohl T."/>
            <person name="Merkel B.J."/>
            <person name="Hornburger P."/>
            <person name="Mueller R.-W."/>
            <person name="Bruemmer F."/>
            <person name="Labrenz M."/>
            <person name="Spormann A.M."/>
            <person name="Op den Camp H."/>
            <person name="Overmann J."/>
            <person name="Amann R."/>
            <person name="Jetten M.S.M."/>
            <person name="Mascher T."/>
            <person name="Medema M.H."/>
            <person name="Devos D.P."/>
            <person name="Kaster A.-K."/>
            <person name="Ovreas L."/>
            <person name="Rohde M."/>
            <person name="Galperin M.Y."/>
            <person name="Jogler C."/>
        </authorList>
    </citation>
    <scope>NUCLEOTIDE SEQUENCE [LARGE SCALE GENOMIC DNA]</scope>
    <source>
        <strain evidence="3 4">Pla175</strain>
    </source>
</reference>
<evidence type="ECO:0000259" key="2">
    <source>
        <dbReference type="Pfam" id="PF13505"/>
    </source>
</evidence>
<gene>
    <name evidence="3" type="ORF">Pla175_21650</name>
</gene>
<dbReference type="KEGG" id="pnd:Pla175_21650"/>
<dbReference type="InterPro" id="IPR011250">
    <property type="entry name" value="OMP/PagP_B-barrel"/>
</dbReference>
<feature type="domain" description="Outer membrane protein beta-barrel" evidence="2">
    <location>
        <begin position="101"/>
        <end position="261"/>
    </location>
</feature>
<evidence type="ECO:0000256" key="1">
    <source>
        <dbReference type="ARBA" id="ARBA00022729"/>
    </source>
</evidence>
<dbReference type="Gene3D" id="2.40.160.20">
    <property type="match status" value="1"/>
</dbReference>
<sequence length="278" mass="30786">MGRRNIISASTGPLAWAAVCVCGLAVGQGPPLEVPQRPAPEHSELEHQPAQYAGEYSDCPEGHPWAPAGLSQLELRTSASHGRAMGPGQPLRGTSWLNRPYDVSLDYGVFLMTSRVSPNVRPGNDYFGALGIGWDFDYYWGTQFRIGWTTPDLLNTTQPDRTGANDLLLSDWSLLYYPWGDSRLRPYYRIGLGLTDLQYTNDAGLPVDPFLFTMPIGVGIKYQTERWLALRAELIDNIAVGQNETGTLNNLTITFGAEWRFGGKPTGYSAWRRGGTIW</sequence>
<dbReference type="AlphaFoldDB" id="A0A518DBD5"/>
<organism evidence="3 4">
    <name type="scientific">Pirellulimonas nuda</name>
    <dbReference type="NCBI Taxonomy" id="2528009"/>
    <lineage>
        <taxon>Bacteria</taxon>
        <taxon>Pseudomonadati</taxon>
        <taxon>Planctomycetota</taxon>
        <taxon>Planctomycetia</taxon>
        <taxon>Pirellulales</taxon>
        <taxon>Lacipirellulaceae</taxon>
        <taxon>Pirellulimonas</taxon>
    </lineage>
</organism>
<dbReference type="EMBL" id="CP036291">
    <property type="protein sequence ID" value="QDU88782.1"/>
    <property type="molecule type" value="Genomic_DNA"/>
</dbReference>
<name>A0A518DBD5_9BACT</name>
<accession>A0A518DBD5</accession>
<dbReference type="Pfam" id="PF13505">
    <property type="entry name" value="OMP_b-brl"/>
    <property type="match status" value="1"/>
</dbReference>
<dbReference type="InterPro" id="IPR027385">
    <property type="entry name" value="Beta-barrel_OMP"/>
</dbReference>
<dbReference type="Proteomes" id="UP000317429">
    <property type="component" value="Chromosome"/>
</dbReference>
<evidence type="ECO:0000313" key="3">
    <source>
        <dbReference type="EMBL" id="QDU88782.1"/>
    </source>
</evidence>
<dbReference type="SUPFAM" id="SSF56925">
    <property type="entry name" value="OMPA-like"/>
    <property type="match status" value="1"/>
</dbReference>
<proteinExistence type="predicted"/>
<dbReference type="OrthoDB" id="251906at2"/>
<evidence type="ECO:0000313" key="4">
    <source>
        <dbReference type="Proteomes" id="UP000317429"/>
    </source>
</evidence>
<dbReference type="RefSeq" id="WP_145284095.1">
    <property type="nucleotide sequence ID" value="NZ_CP036291.1"/>
</dbReference>